<proteinExistence type="predicted"/>
<organism evidence="1 2">
    <name type="scientific">Vibrio cholerae</name>
    <dbReference type="NCBI Taxonomy" id="666"/>
    <lineage>
        <taxon>Bacteria</taxon>
        <taxon>Pseudomonadati</taxon>
        <taxon>Pseudomonadota</taxon>
        <taxon>Gammaproteobacteria</taxon>
        <taxon>Vibrionales</taxon>
        <taxon>Vibrionaceae</taxon>
        <taxon>Vibrio</taxon>
    </lineage>
</organism>
<reference evidence="1 2" key="1">
    <citation type="submission" date="2015-07" db="EMBL/GenBank/DDBJ databases">
        <authorList>
            <consortium name="Pathogen Informatics"/>
        </authorList>
    </citation>
    <scope>NUCLEOTIDE SEQUENCE [LARGE SCALE GENOMIC DNA]</scope>
    <source>
        <strain evidence="1 2">A316</strain>
    </source>
</reference>
<gene>
    <name evidence="1" type="ORF">ERS013200_04212</name>
</gene>
<evidence type="ECO:0000313" key="1">
    <source>
        <dbReference type="EMBL" id="CSD45952.1"/>
    </source>
</evidence>
<sequence length="121" mass="13489">MHGLPIVAHGEGLEPKNRLQLDQVLPPCLFALAVLAPTFHWHLELRGHHAQQGRKRRLIDAQKGARESQVAKLHSEAQSIRGAATLTDHRQVGFVERVVPYQFVFGIWQCQQAFALGGGQD</sequence>
<protein>
    <submittedName>
        <fullName evidence="1">Uncharacterized protein</fullName>
    </submittedName>
</protein>
<evidence type="ECO:0000313" key="2">
    <source>
        <dbReference type="Proteomes" id="UP000041770"/>
    </source>
</evidence>
<name>A0A656AWY1_VIBCL</name>
<accession>A0A656AWY1</accession>
<dbReference type="AlphaFoldDB" id="A0A656AWY1"/>
<dbReference type="EMBL" id="CWQY01000093">
    <property type="protein sequence ID" value="CSD45952.1"/>
    <property type="molecule type" value="Genomic_DNA"/>
</dbReference>
<dbReference type="Proteomes" id="UP000041770">
    <property type="component" value="Unassembled WGS sequence"/>
</dbReference>